<dbReference type="GO" id="GO:0045944">
    <property type="term" value="P:positive regulation of transcription by RNA polymerase II"/>
    <property type="evidence" value="ECO:0007669"/>
    <property type="project" value="EnsemblFungi"/>
</dbReference>
<dbReference type="GO" id="GO:0000981">
    <property type="term" value="F:DNA-binding transcription factor activity, RNA polymerase II-specific"/>
    <property type="evidence" value="ECO:0007669"/>
    <property type="project" value="EnsemblFungi"/>
</dbReference>
<dbReference type="SMART" id="SM00066">
    <property type="entry name" value="GAL4"/>
    <property type="match status" value="1"/>
</dbReference>
<evidence type="ECO:0000313" key="4">
    <source>
        <dbReference type="Proteomes" id="UP000002866"/>
    </source>
</evidence>
<dbReference type="HOGENOM" id="CLU_005663_0_0_1"/>
<dbReference type="InParanoid" id="I2H2S3"/>
<evidence type="ECO:0000313" key="3">
    <source>
        <dbReference type="EMBL" id="CCH60675.1"/>
    </source>
</evidence>
<dbReference type="GeneID" id="14495711"/>
<sequence>MFLKELRLSKRMSDKKSKGKSVRWRRSYKACINCRLKKVKCDLGPLENPHSPPCVRCKREARDCIFDEPLKKLGTVENENDSIDDNQRVPNSPEDEIQQNTDIIQERISSIVATNESRFNNDISNSQKHERKDKPSERKSNLKVNFTNMRNALEFLANAAGQAAEERLSEEEEELNNKFEKELNDDHISIDSPATQSTTSTDSVKHLDLSDESIASLFLSENETNRKKVTSLIEAVIAARPISNRKLTDYDYIGKSKMISEFEAIQLINAFFLTMHPFYPYLPDQLQDPHELARYPILLCTILTISSRHHKFNELGTYNGVNDKRHIDVHEKLWVYCQKMISQTVWAEASTRSLGTVLAFLLFTEWNPRAIHWKWADYANNPKLNDFSTSDTGINDYLKVGKRTTGLGAIRRSDRMAWMLCGTSVRIAQDMGFIENSSNVFVATHTSETFHAMNVGQRSSLNESLNDTYYSQGRMSSYRNKQQQTLKNEIFYIENIFSENFKITERNYWKSQLQENIENKIDIDDKIALSDKVRGFLNDEFALFYSNGNDPTYSNERNNQPYSSFSTLPLPVNLSKSQQANIELLRIFSTAYKTIYSRNQNQKLSSNNQSHNISLLDIFAPLLHNWTIAFGDLLQPSDVCEPINLNNRNNKRVVKEFNKIIEGESLICDYNYCQLYIFSLALQIGLDGEILTVNEITKSSTYINLAYQSAKEYILSTERVFTLKMLKYMPVRWLTRLIRATAFLVKCYLSVAGTDQELNSISEINMIFKLGGTSANEVLELIKKSAILLGSSSPDELHLCSRYSSIIMCFYKEMSEKNLTRKRGSTDKHNAIEELNKIRQHKKQKLLQKEYKKKTYKKRVSSDTIRTKTNNFNQINLTRTTKGRPEVALDTEAQASHRKNLQTQTAADESALSTSPSISEVGSKNSNQSLMQLTSQIEVGTSSDLGPTNRDLLSYNTRETSPNTGHTGVTGEPTGSHANEFLDWFSASGDIGLEFVESWTEMLEQRYMKDDDNLLFNN</sequence>
<accession>I2H2S3</accession>
<protein>
    <recommendedName>
        <fullName evidence="2">Zn(2)-C6 fungal-type domain-containing protein</fullName>
    </recommendedName>
</protein>
<dbReference type="Gene3D" id="4.10.240.10">
    <property type="entry name" value="Zn(2)-C6 fungal-type DNA-binding domain"/>
    <property type="match status" value="1"/>
</dbReference>
<feature type="compositionally biased region" description="Polar residues" evidence="1">
    <location>
        <begin position="115"/>
        <end position="126"/>
    </location>
</feature>
<dbReference type="EMBL" id="HE806319">
    <property type="protein sequence ID" value="CCH60675.1"/>
    <property type="molecule type" value="Genomic_DNA"/>
</dbReference>
<dbReference type="GO" id="GO:0005634">
    <property type="term" value="C:nucleus"/>
    <property type="evidence" value="ECO:0007669"/>
    <property type="project" value="EnsemblFungi"/>
</dbReference>
<dbReference type="OrthoDB" id="2262349at2759"/>
<dbReference type="AlphaFoldDB" id="I2H2S3"/>
<dbReference type="CDD" id="cd12148">
    <property type="entry name" value="fungal_TF_MHR"/>
    <property type="match status" value="1"/>
</dbReference>
<feature type="region of interest" description="Disordered" evidence="1">
    <location>
        <begin position="940"/>
        <end position="975"/>
    </location>
</feature>
<dbReference type="GO" id="GO:0009074">
    <property type="term" value="P:aromatic amino acid family catabolic process"/>
    <property type="evidence" value="ECO:0007669"/>
    <property type="project" value="EnsemblFungi"/>
</dbReference>
<feature type="region of interest" description="Disordered" evidence="1">
    <location>
        <begin position="115"/>
        <end position="141"/>
    </location>
</feature>
<dbReference type="PANTHER" id="PTHR31644:SF2">
    <property type="entry name" value="TRANSCRIPTIONAL ACTIVATOR ARO80-RELATED"/>
    <property type="match status" value="1"/>
</dbReference>
<feature type="region of interest" description="Disordered" evidence="1">
    <location>
        <begin position="893"/>
        <end position="927"/>
    </location>
</feature>
<dbReference type="SUPFAM" id="SSF57701">
    <property type="entry name" value="Zn2/Cys6 DNA-binding domain"/>
    <property type="match status" value="1"/>
</dbReference>
<dbReference type="STRING" id="1071380.I2H2S3"/>
<dbReference type="KEGG" id="tbl:TBLA_0D01670"/>
<organism evidence="3 4">
    <name type="scientific">Henningerozyma blattae (strain ATCC 34711 / CBS 6284 / DSM 70876 / NBRC 10599 / NRRL Y-10934 / UCD 77-7)</name>
    <name type="common">Yeast</name>
    <name type="synonym">Tetrapisispora blattae</name>
    <dbReference type="NCBI Taxonomy" id="1071380"/>
    <lineage>
        <taxon>Eukaryota</taxon>
        <taxon>Fungi</taxon>
        <taxon>Dikarya</taxon>
        <taxon>Ascomycota</taxon>
        <taxon>Saccharomycotina</taxon>
        <taxon>Saccharomycetes</taxon>
        <taxon>Saccharomycetales</taxon>
        <taxon>Saccharomycetaceae</taxon>
        <taxon>Henningerozyma</taxon>
    </lineage>
</organism>
<reference evidence="3 4" key="1">
    <citation type="journal article" date="2011" name="Proc. Natl. Acad. Sci. U.S.A.">
        <title>Evolutionary erosion of yeast sex chromosomes by mating-type switching accidents.</title>
        <authorList>
            <person name="Gordon J.L."/>
            <person name="Armisen D."/>
            <person name="Proux-Wera E."/>
            <person name="Oheigeartaigh S.S."/>
            <person name="Byrne K.P."/>
            <person name="Wolfe K.H."/>
        </authorList>
    </citation>
    <scope>NUCLEOTIDE SEQUENCE [LARGE SCALE GENOMIC DNA]</scope>
    <source>
        <strain evidence="4">ATCC 34711 / CBS 6284 / DSM 70876 / NBRC 10599 / NRRL Y-10934 / UCD 77-7</strain>
    </source>
</reference>
<name>I2H2S3_HENB6</name>
<feature type="compositionally biased region" description="Polar residues" evidence="1">
    <location>
        <begin position="954"/>
        <end position="967"/>
    </location>
</feature>
<dbReference type="InterPro" id="IPR036864">
    <property type="entry name" value="Zn2-C6_fun-type_DNA-bd_sf"/>
</dbReference>
<dbReference type="FunCoup" id="I2H2S3">
    <property type="interactions" value="394"/>
</dbReference>
<dbReference type="PROSITE" id="PS00463">
    <property type="entry name" value="ZN2_CY6_FUNGAL_1"/>
    <property type="match status" value="1"/>
</dbReference>
<dbReference type="InterPro" id="IPR001138">
    <property type="entry name" value="Zn2Cys6_DnaBD"/>
</dbReference>
<evidence type="ECO:0000259" key="2">
    <source>
        <dbReference type="PROSITE" id="PS50048"/>
    </source>
</evidence>
<gene>
    <name evidence="3" type="primary">TBLA0D01670</name>
    <name evidence="3" type="ORF">TBLA_0D01670</name>
</gene>
<dbReference type="PROSITE" id="PS50048">
    <property type="entry name" value="ZN2_CY6_FUNGAL_2"/>
    <property type="match status" value="1"/>
</dbReference>
<feature type="region of interest" description="Disordered" evidence="1">
    <location>
        <begin position="76"/>
        <end position="96"/>
    </location>
</feature>
<dbReference type="Proteomes" id="UP000002866">
    <property type="component" value="Chromosome 4"/>
</dbReference>
<dbReference type="InterPro" id="IPR052780">
    <property type="entry name" value="AAA_Catabolism_Regulators"/>
</dbReference>
<feature type="compositionally biased region" description="Basic and acidic residues" evidence="1">
    <location>
        <begin position="127"/>
        <end position="140"/>
    </location>
</feature>
<feature type="domain" description="Zn(2)-C6 fungal-type" evidence="2">
    <location>
        <begin position="30"/>
        <end position="66"/>
    </location>
</feature>
<dbReference type="GO" id="GO:0008270">
    <property type="term" value="F:zinc ion binding"/>
    <property type="evidence" value="ECO:0007669"/>
    <property type="project" value="InterPro"/>
</dbReference>
<evidence type="ECO:0000256" key="1">
    <source>
        <dbReference type="SAM" id="MobiDB-lite"/>
    </source>
</evidence>
<dbReference type="RefSeq" id="XP_004180194.1">
    <property type="nucleotide sequence ID" value="XM_004180146.1"/>
</dbReference>
<dbReference type="PANTHER" id="PTHR31644">
    <property type="entry name" value="TRANSCRIPTIONAL ACTIVATOR ARO80-RELATED"/>
    <property type="match status" value="1"/>
</dbReference>
<keyword evidence="4" id="KW-1185">Reference proteome</keyword>
<proteinExistence type="predicted"/>
<dbReference type="Pfam" id="PF00172">
    <property type="entry name" value="Zn_clus"/>
    <property type="match status" value="1"/>
</dbReference>
<dbReference type="eggNOG" id="ENOG502QQTI">
    <property type="taxonomic scope" value="Eukaryota"/>
</dbReference>
<feature type="compositionally biased region" description="Polar residues" evidence="1">
    <location>
        <begin position="901"/>
        <end position="927"/>
    </location>
</feature>
<dbReference type="CDD" id="cd00067">
    <property type="entry name" value="GAL4"/>
    <property type="match status" value="1"/>
</dbReference>